<reference evidence="1 2" key="1">
    <citation type="journal article" date="2016" name="Nat. Commun.">
        <title>Thousands of microbial genomes shed light on interconnected biogeochemical processes in an aquifer system.</title>
        <authorList>
            <person name="Anantharaman K."/>
            <person name="Brown C.T."/>
            <person name="Hug L.A."/>
            <person name="Sharon I."/>
            <person name="Castelle C.J."/>
            <person name="Probst A.J."/>
            <person name="Thomas B.C."/>
            <person name="Singh A."/>
            <person name="Wilkins M.J."/>
            <person name="Karaoz U."/>
            <person name="Brodie E.L."/>
            <person name="Williams K.H."/>
            <person name="Hubbard S.S."/>
            <person name="Banfield J.F."/>
        </authorList>
    </citation>
    <scope>NUCLEOTIDE SEQUENCE [LARGE SCALE GENOMIC DNA]</scope>
</reference>
<name>A0A1F6M8X7_9BACT</name>
<comment type="caution">
    <text evidence="1">The sequence shown here is derived from an EMBL/GenBank/DDBJ whole genome shotgun (WGS) entry which is preliminary data.</text>
</comment>
<accession>A0A1F6M8X7</accession>
<organism evidence="1 2">
    <name type="scientific">Candidatus Magasanikbacteria bacterium RIFCSPHIGHO2_02_FULL_50_9b</name>
    <dbReference type="NCBI Taxonomy" id="1798682"/>
    <lineage>
        <taxon>Bacteria</taxon>
        <taxon>Candidatus Magasanikiibacteriota</taxon>
    </lineage>
</organism>
<protein>
    <submittedName>
        <fullName evidence="1">Uncharacterized protein</fullName>
    </submittedName>
</protein>
<evidence type="ECO:0000313" key="2">
    <source>
        <dbReference type="Proteomes" id="UP000176532"/>
    </source>
</evidence>
<dbReference type="AlphaFoldDB" id="A0A1F6M8X7"/>
<evidence type="ECO:0000313" key="1">
    <source>
        <dbReference type="EMBL" id="OGH68028.1"/>
    </source>
</evidence>
<dbReference type="STRING" id="1798682.A3C15_00540"/>
<dbReference type="EMBL" id="MFQD01000018">
    <property type="protein sequence ID" value="OGH68028.1"/>
    <property type="molecule type" value="Genomic_DNA"/>
</dbReference>
<gene>
    <name evidence="1" type="ORF">A3C15_00540</name>
</gene>
<proteinExistence type="predicted"/>
<dbReference type="Proteomes" id="UP000176532">
    <property type="component" value="Unassembled WGS sequence"/>
</dbReference>
<sequence>MFGAYKTKANKITGITWAEIGKKAMMHFKIIAARTKRRPYVRSAYFRKEKIFLELFWHHLYEKQNVRDKARRAKYFLCAIELIEHSRIAPTVKENPNRHGEMLYRFFGTAANGDAFVVQIKEVKRTGEKWLMSVFPKE</sequence>